<feature type="transmembrane region" description="Helical" evidence="6">
    <location>
        <begin position="163"/>
        <end position="183"/>
    </location>
</feature>
<dbReference type="NCBIfam" id="TIGR01197">
    <property type="entry name" value="nramp"/>
    <property type="match status" value="1"/>
</dbReference>
<feature type="transmembrane region" description="Helical" evidence="6">
    <location>
        <begin position="398"/>
        <end position="418"/>
    </location>
</feature>
<dbReference type="InterPro" id="IPR001046">
    <property type="entry name" value="NRAMP_fam"/>
</dbReference>
<keyword evidence="8" id="KW-1185">Reference proteome</keyword>
<comment type="similarity">
    <text evidence="6">Belongs to the NRAMP family.</text>
</comment>
<keyword evidence="5 6" id="KW-0472">Membrane</keyword>
<dbReference type="PANTHER" id="PTHR11706:SF33">
    <property type="entry name" value="NATURAL RESISTANCE-ASSOCIATED MACROPHAGE PROTEIN 2"/>
    <property type="match status" value="1"/>
</dbReference>
<keyword evidence="3 6" id="KW-0812">Transmembrane</keyword>
<dbReference type="RefSeq" id="WP_344690102.1">
    <property type="nucleotide sequence ID" value="NZ_BAAAVV010000008.1"/>
</dbReference>
<name>A0ABP6PEU8_9ACTN</name>
<sequence length="419" mass="43262">MFRAASRTPVPLLPNGERPAAVGRLALFGPAFVAAIAYVDPGNFATNVAGGASFGYLLLWVIVVANVMAMFVQSLSAKLGLATGANLPEVCRETFRRPVVRGLWVQAELVAMATDLAEVIGGAIALNLLFGLPLLTGGIITGAVAFGLLALHGRGQRRFQGAITGLFAVILIGFLVMLLRAPVEPAAAAAGLVPAFEGTESLVLATGILGATVMPHAIYLHSALIPRGIELASARQRRFALRTQRVDVMTAMGLAGLVNAAMLLIAAALFYGSDIAATDTLAGAHAGIAFTLDDSAALLFALALLASGFASAGVGTFAGQVVMQGFIRRRIPLLARRALTLAPALVVLALGLDPTWALVISQVVLSFGIPFALVPLLLLTRRRDVMGDLANRRSTTAVAAVVAGVIIALNAVLLAQLVG</sequence>
<comment type="caution">
    <text evidence="7">The sequence shown here is derived from an EMBL/GenBank/DDBJ whole genome shotgun (WGS) entry which is preliminary data.</text>
</comment>
<dbReference type="NCBIfam" id="NF037982">
    <property type="entry name" value="Nramp_1"/>
    <property type="match status" value="1"/>
</dbReference>
<keyword evidence="4 6" id="KW-1133">Transmembrane helix</keyword>
<feature type="transmembrane region" description="Helical" evidence="6">
    <location>
        <begin position="130"/>
        <end position="151"/>
    </location>
</feature>
<feature type="transmembrane region" description="Helical" evidence="6">
    <location>
        <begin position="358"/>
        <end position="378"/>
    </location>
</feature>
<keyword evidence="6" id="KW-1003">Cell membrane</keyword>
<evidence type="ECO:0000256" key="1">
    <source>
        <dbReference type="ARBA" id="ARBA00004141"/>
    </source>
</evidence>
<feature type="transmembrane region" description="Helical" evidence="6">
    <location>
        <begin position="21"/>
        <end position="39"/>
    </location>
</feature>
<dbReference type="Proteomes" id="UP001499924">
    <property type="component" value="Unassembled WGS sequence"/>
</dbReference>
<evidence type="ECO:0000313" key="8">
    <source>
        <dbReference type="Proteomes" id="UP001499924"/>
    </source>
</evidence>
<evidence type="ECO:0000256" key="5">
    <source>
        <dbReference type="ARBA" id="ARBA00023136"/>
    </source>
</evidence>
<evidence type="ECO:0000256" key="3">
    <source>
        <dbReference type="ARBA" id="ARBA00022692"/>
    </source>
</evidence>
<comment type="function">
    <text evidence="6">H(+)-stimulated, divalent metal cation uptake system.</text>
</comment>
<feature type="transmembrane region" description="Helical" evidence="6">
    <location>
        <begin position="51"/>
        <end position="72"/>
    </location>
</feature>
<dbReference type="PANTHER" id="PTHR11706">
    <property type="entry name" value="SOLUTE CARRIER PROTEIN FAMILY 11 MEMBER"/>
    <property type="match status" value="1"/>
</dbReference>
<feature type="transmembrane region" description="Helical" evidence="6">
    <location>
        <begin position="203"/>
        <end position="225"/>
    </location>
</feature>
<keyword evidence="6" id="KW-0406">Ion transport</keyword>
<evidence type="ECO:0000313" key="7">
    <source>
        <dbReference type="EMBL" id="GAA3176814.1"/>
    </source>
</evidence>
<dbReference type="Pfam" id="PF01566">
    <property type="entry name" value="Nramp"/>
    <property type="match status" value="1"/>
</dbReference>
<organism evidence="7 8">
    <name type="scientific">Blastococcus jejuensis</name>
    <dbReference type="NCBI Taxonomy" id="351224"/>
    <lineage>
        <taxon>Bacteria</taxon>
        <taxon>Bacillati</taxon>
        <taxon>Actinomycetota</taxon>
        <taxon>Actinomycetes</taxon>
        <taxon>Geodermatophilales</taxon>
        <taxon>Geodermatophilaceae</taxon>
        <taxon>Blastococcus</taxon>
    </lineage>
</organism>
<accession>A0ABP6PEU8</accession>
<feature type="transmembrane region" description="Helical" evidence="6">
    <location>
        <begin position="297"/>
        <end position="322"/>
    </location>
</feature>
<keyword evidence="6" id="KW-0769">Symport</keyword>
<evidence type="ECO:0000256" key="6">
    <source>
        <dbReference type="HAMAP-Rule" id="MF_00221"/>
    </source>
</evidence>
<keyword evidence="2 6" id="KW-0813">Transport</keyword>
<feature type="transmembrane region" description="Helical" evidence="6">
    <location>
        <begin position="246"/>
        <end position="271"/>
    </location>
</feature>
<dbReference type="HAMAP" id="MF_00221">
    <property type="entry name" value="NRAMP"/>
    <property type="match status" value="1"/>
</dbReference>
<reference evidence="8" key="1">
    <citation type="journal article" date="2019" name="Int. J. Syst. Evol. Microbiol.">
        <title>The Global Catalogue of Microorganisms (GCM) 10K type strain sequencing project: providing services to taxonomists for standard genome sequencing and annotation.</title>
        <authorList>
            <consortium name="The Broad Institute Genomics Platform"/>
            <consortium name="The Broad Institute Genome Sequencing Center for Infectious Disease"/>
            <person name="Wu L."/>
            <person name="Ma J."/>
        </authorList>
    </citation>
    <scope>NUCLEOTIDE SEQUENCE [LARGE SCALE GENOMIC DNA]</scope>
    <source>
        <strain evidence="8">JCM 15614</strain>
    </source>
</reference>
<proteinExistence type="inferred from homology"/>
<dbReference type="NCBIfam" id="NF001923">
    <property type="entry name" value="PRK00701.1"/>
    <property type="match status" value="1"/>
</dbReference>
<feature type="transmembrane region" description="Helical" evidence="6">
    <location>
        <begin position="334"/>
        <end position="352"/>
    </location>
</feature>
<dbReference type="EMBL" id="BAAAVV010000008">
    <property type="protein sequence ID" value="GAA3176814.1"/>
    <property type="molecule type" value="Genomic_DNA"/>
</dbReference>
<gene>
    <name evidence="6" type="primary">mntH</name>
    <name evidence="7" type="ORF">GCM10010531_33150</name>
</gene>
<comment type="subcellular location">
    <subcellularLocation>
        <location evidence="6">Cell membrane</location>
        <topology evidence="6">Multi-pass membrane protein</topology>
    </subcellularLocation>
    <subcellularLocation>
        <location evidence="1">Membrane</location>
        <topology evidence="1">Multi-pass membrane protein</topology>
    </subcellularLocation>
</comment>
<dbReference type="PRINTS" id="PR00447">
    <property type="entry name" value="NATRESASSCMP"/>
</dbReference>
<evidence type="ECO:0000256" key="2">
    <source>
        <dbReference type="ARBA" id="ARBA00022448"/>
    </source>
</evidence>
<protein>
    <recommendedName>
        <fullName evidence="6">Divalent metal cation transporter MntH</fullName>
    </recommendedName>
</protein>
<evidence type="ECO:0000256" key="4">
    <source>
        <dbReference type="ARBA" id="ARBA00022989"/>
    </source>
</evidence>